<dbReference type="SUPFAM" id="SSF109604">
    <property type="entry name" value="HD-domain/PDEase-like"/>
    <property type="match status" value="1"/>
</dbReference>
<organism evidence="1 2">
    <name type="scientific">Luteimonas yindakuii</name>
    <dbReference type="NCBI Taxonomy" id="2565782"/>
    <lineage>
        <taxon>Bacteria</taxon>
        <taxon>Pseudomonadati</taxon>
        <taxon>Pseudomonadota</taxon>
        <taxon>Gammaproteobacteria</taxon>
        <taxon>Lysobacterales</taxon>
        <taxon>Lysobacteraceae</taxon>
        <taxon>Luteimonas</taxon>
    </lineage>
</organism>
<gene>
    <name evidence="1" type="ORF">E4582_02480</name>
</gene>
<dbReference type="Proteomes" id="UP000298681">
    <property type="component" value="Unassembled WGS sequence"/>
</dbReference>
<dbReference type="Gene3D" id="1.10.3210.10">
    <property type="entry name" value="Hypothetical protein af1432"/>
    <property type="match status" value="1"/>
</dbReference>
<dbReference type="RefSeq" id="WP_134674601.1">
    <property type="nucleotide sequence ID" value="NZ_SPUH01000001.1"/>
</dbReference>
<keyword evidence="2" id="KW-1185">Reference proteome</keyword>
<dbReference type="EMBL" id="SPUH01000001">
    <property type="protein sequence ID" value="TKS55249.1"/>
    <property type="molecule type" value="Genomic_DNA"/>
</dbReference>
<sequence>MPELAPAQRATLEAAYADPPRAYHSFAHVGEVMREMAGILAAPGWHRPREVWLAVLYHDAVYVPGATDNEARSAVLAREAIARWMPDAGIDAARVAGLIELTARHGQHQPEDFPDDADGDDTRRFLDCDMAILGAPAARFDAYDRAIAAEYRDRVPGWLYRMQRRRFLAALLRRPRIYLSAEFHARLDAAARANLRRALVTKR</sequence>
<dbReference type="PIRSF" id="PIRSF035170">
    <property type="entry name" value="HD_phosphohydro"/>
    <property type="match status" value="1"/>
</dbReference>
<comment type="caution">
    <text evidence="1">The sequence shown here is derived from an EMBL/GenBank/DDBJ whole genome shotgun (WGS) entry which is preliminary data.</text>
</comment>
<dbReference type="PANTHER" id="PTHR21174">
    <property type="match status" value="1"/>
</dbReference>
<evidence type="ECO:0008006" key="3">
    <source>
        <dbReference type="Google" id="ProtNLM"/>
    </source>
</evidence>
<dbReference type="PANTHER" id="PTHR21174:SF0">
    <property type="entry name" value="HD PHOSPHOHYDROLASE FAMILY PROTEIN-RELATED"/>
    <property type="match status" value="1"/>
</dbReference>
<dbReference type="AlphaFoldDB" id="A0A4Z1RMB4"/>
<dbReference type="InterPro" id="IPR009218">
    <property type="entry name" value="HD_phosphohydro"/>
</dbReference>
<accession>A0A4Z1RMB4</accession>
<evidence type="ECO:0000313" key="2">
    <source>
        <dbReference type="Proteomes" id="UP000298681"/>
    </source>
</evidence>
<protein>
    <recommendedName>
        <fullName evidence="3">Metal-dependent HD superfamily phosphohydrolase</fullName>
    </recommendedName>
</protein>
<name>A0A4Z1RMB4_9GAMM</name>
<evidence type="ECO:0000313" key="1">
    <source>
        <dbReference type="EMBL" id="TKS55249.1"/>
    </source>
</evidence>
<proteinExistence type="predicted"/>
<reference evidence="1 2" key="1">
    <citation type="submission" date="2019-01" db="EMBL/GenBank/DDBJ databases">
        <authorList>
            <person name="Zhang S."/>
        </authorList>
    </citation>
    <scope>NUCLEOTIDE SEQUENCE [LARGE SCALE GENOMIC DNA]</scope>
    <source>
        <strain evidence="1 2">1626</strain>
    </source>
</reference>